<evidence type="ECO:0000256" key="3">
    <source>
        <dbReference type="ARBA" id="ARBA00022448"/>
    </source>
</evidence>
<evidence type="ECO:0000256" key="7">
    <source>
        <dbReference type="ARBA" id="ARBA00023136"/>
    </source>
</evidence>
<feature type="transmembrane region" description="Helical" evidence="8">
    <location>
        <begin position="161"/>
        <end position="178"/>
    </location>
</feature>
<gene>
    <name evidence="9" type="ORF">F8S09_13625</name>
</gene>
<keyword evidence="7 8" id="KW-0472">Membrane</keyword>
<comment type="similarity">
    <text evidence="2">Belongs to the nicotinamide ribonucleoside (NR) uptake permease (TC 4.B.1) family.</text>
</comment>
<keyword evidence="10" id="KW-1185">Reference proteome</keyword>
<feature type="transmembrane region" description="Helical" evidence="8">
    <location>
        <begin position="59"/>
        <end position="76"/>
    </location>
</feature>
<dbReference type="PANTHER" id="PTHR36122:SF2">
    <property type="entry name" value="NICOTINAMIDE RIBOSIDE TRANSPORTER PNUC"/>
    <property type="match status" value="1"/>
</dbReference>
<name>A0A7X1NYI6_9DEIO</name>
<accession>A0A7X1NYI6</accession>
<protein>
    <submittedName>
        <fullName evidence="9">Nicotinamide mononucleotide transporter</fullName>
    </submittedName>
</protein>
<evidence type="ECO:0000256" key="8">
    <source>
        <dbReference type="SAM" id="Phobius"/>
    </source>
</evidence>
<evidence type="ECO:0000313" key="9">
    <source>
        <dbReference type="EMBL" id="MPY67709.1"/>
    </source>
</evidence>
<dbReference type="Pfam" id="PF04973">
    <property type="entry name" value="NMN_transporter"/>
    <property type="match status" value="1"/>
</dbReference>
<comment type="subcellular location">
    <subcellularLocation>
        <location evidence="1">Cell membrane</location>
        <topology evidence="1">Multi-pass membrane protein</topology>
    </subcellularLocation>
</comment>
<feature type="transmembrane region" description="Helical" evidence="8">
    <location>
        <begin position="88"/>
        <end position="107"/>
    </location>
</feature>
<evidence type="ECO:0000256" key="6">
    <source>
        <dbReference type="ARBA" id="ARBA00022989"/>
    </source>
</evidence>
<dbReference type="AlphaFoldDB" id="A0A7X1NYI6"/>
<evidence type="ECO:0000256" key="1">
    <source>
        <dbReference type="ARBA" id="ARBA00004651"/>
    </source>
</evidence>
<feature type="transmembrane region" description="Helical" evidence="8">
    <location>
        <begin position="6"/>
        <end position="24"/>
    </location>
</feature>
<evidence type="ECO:0000256" key="5">
    <source>
        <dbReference type="ARBA" id="ARBA00022692"/>
    </source>
</evidence>
<keyword evidence="6 8" id="KW-1133">Transmembrane helix</keyword>
<sequence>MTVSQALLDWSGALLIAVSLVFLVRKHPAYWHFGNASLLPYGLLYLGTGQYILAGLQVSYLIFGLHGMLLWALEARREERGIRFHEGFWYNLGWVMTLGIFAYTVSVTRFTDSWSFVQFTIAALSLLANWATTRRWIWSWLVWMTVNAISVPYYLHLELYALTALQGVLFGMSVWGYLSWRRDGLPASVAVHA</sequence>
<evidence type="ECO:0000313" key="10">
    <source>
        <dbReference type="Proteomes" id="UP000484842"/>
    </source>
</evidence>
<organism evidence="9 10">
    <name type="scientific">Deinococcus terrestris</name>
    <dbReference type="NCBI Taxonomy" id="2651870"/>
    <lineage>
        <taxon>Bacteria</taxon>
        <taxon>Thermotogati</taxon>
        <taxon>Deinococcota</taxon>
        <taxon>Deinococci</taxon>
        <taxon>Deinococcales</taxon>
        <taxon>Deinococcaceae</taxon>
        <taxon>Deinococcus</taxon>
    </lineage>
</organism>
<dbReference type="GO" id="GO:0034257">
    <property type="term" value="F:nicotinamide riboside transmembrane transporter activity"/>
    <property type="evidence" value="ECO:0007669"/>
    <property type="project" value="InterPro"/>
</dbReference>
<evidence type="ECO:0000256" key="2">
    <source>
        <dbReference type="ARBA" id="ARBA00006669"/>
    </source>
</evidence>
<keyword evidence="4" id="KW-1003">Cell membrane</keyword>
<dbReference type="Proteomes" id="UP000484842">
    <property type="component" value="Unassembled WGS sequence"/>
</dbReference>
<keyword evidence="5 8" id="KW-0812">Transmembrane</keyword>
<keyword evidence="3" id="KW-0813">Transport</keyword>
<dbReference type="InterPro" id="IPR006419">
    <property type="entry name" value="NMN_transpt_PnuC"/>
</dbReference>
<evidence type="ECO:0000256" key="4">
    <source>
        <dbReference type="ARBA" id="ARBA00022475"/>
    </source>
</evidence>
<dbReference type="PANTHER" id="PTHR36122">
    <property type="entry name" value="NICOTINAMIDE RIBOSIDE TRANSPORTER PNUC"/>
    <property type="match status" value="1"/>
</dbReference>
<proteinExistence type="inferred from homology"/>
<comment type="caution">
    <text evidence="9">The sequence shown here is derived from an EMBL/GenBank/DDBJ whole genome shotgun (WGS) entry which is preliminary data.</text>
</comment>
<feature type="transmembrane region" description="Helical" evidence="8">
    <location>
        <begin position="137"/>
        <end position="155"/>
    </location>
</feature>
<feature type="transmembrane region" description="Helical" evidence="8">
    <location>
        <begin position="113"/>
        <end position="130"/>
    </location>
</feature>
<reference evidence="9 10" key="1">
    <citation type="submission" date="2019-10" db="EMBL/GenBank/DDBJ databases">
        <title>Deinococcus sp. isolated from soil.</title>
        <authorList>
            <person name="Li Y."/>
            <person name="Wang J."/>
        </authorList>
    </citation>
    <scope>NUCLEOTIDE SEQUENCE [LARGE SCALE GENOMIC DNA]</scope>
    <source>
        <strain evidence="9 10">SDU3-2</strain>
    </source>
</reference>
<dbReference type="GO" id="GO:0005886">
    <property type="term" value="C:plasma membrane"/>
    <property type="evidence" value="ECO:0007669"/>
    <property type="project" value="UniProtKB-SubCell"/>
</dbReference>
<dbReference type="EMBL" id="WBSL01000008">
    <property type="protein sequence ID" value="MPY67709.1"/>
    <property type="molecule type" value="Genomic_DNA"/>
</dbReference>